<sequence>MTLSTVATANTVKQWDADFYREYIRSNRFSRYQGTDSNAVIQLKEQLTKRPGDALTISLVAALSGAGVSGNTLLEGAEEALVNYGHQIAIQAYRQGVAITEWEEQKTAMGLRAAARPLLKDWAMELNRTKVIAALSAIVPNTGIQEPYSTATATERNEFIVANADRVLFGAAKVNAVSGVFATALATLDATDDTFTKEKVSLMKRIAKTADPIIRPVRVNDDEEWYVAFAGSLAFRDLKASLATTHADAMQRGKSNPLFTDGDLVYDGVIIREIPEIAALAANVGEVFLCGAQAVGHVIGKRWASKTEERDYGFVNGCAIEGYFGTEKLVYNGKQHGVVTGYMYAAADA</sequence>
<evidence type="ECO:0000313" key="2">
    <source>
        <dbReference type="Proteomes" id="UP000315167"/>
    </source>
</evidence>
<accession>A0A562LB66</accession>
<dbReference type="Proteomes" id="UP000315167">
    <property type="component" value="Unassembled WGS sequence"/>
</dbReference>
<dbReference type="AlphaFoldDB" id="A0A562LB66"/>
<dbReference type="EMBL" id="VLKN01000002">
    <property type="protein sequence ID" value="TWI04806.1"/>
    <property type="molecule type" value="Genomic_DNA"/>
</dbReference>
<organism evidence="1 2">
    <name type="scientific">Luteimonas cucumeris</name>
    <dbReference type="NCBI Taxonomy" id="985012"/>
    <lineage>
        <taxon>Bacteria</taxon>
        <taxon>Pseudomonadati</taxon>
        <taxon>Pseudomonadota</taxon>
        <taxon>Gammaproteobacteria</taxon>
        <taxon>Lysobacterales</taxon>
        <taxon>Lysobacteraceae</taxon>
        <taxon>Luteimonas</taxon>
    </lineage>
</organism>
<reference evidence="1 2" key="1">
    <citation type="journal article" date="2015" name="Stand. Genomic Sci.">
        <title>Genomic Encyclopedia of Bacterial and Archaeal Type Strains, Phase III: the genomes of soil and plant-associated and newly described type strains.</title>
        <authorList>
            <person name="Whitman W.B."/>
            <person name="Woyke T."/>
            <person name="Klenk H.P."/>
            <person name="Zhou Y."/>
            <person name="Lilburn T.G."/>
            <person name="Beck B.J."/>
            <person name="De Vos P."/>
            <person name="Vandamme P."/>
            <person name="Eisen J.A."/>
            <person name="Garrity G."/>
            <person name="Hugenholtz P."/>
            <person name="Kyrpides N.C."/>
        </authorList>
    </citation>
    <scope>NUCLEOTIDE SEQUENCE [LARGE SCALE GENOMIC DNA]</scope>
    <source>
        <strain evidence="1 2">CGMCC 1.10821</strain>
    </source>
</reference>
<proteinExistence type="predicted"/>
<dbReference type="Pfam" id="PF13252">
    <property type="entry name" value="Phage_capsid_3"/>
    <property type="match status" value="1"/>
</dbReference>
<evidence type="ECO:0000313" key="1">
    <source>
        <dbReference type="EMBL" id="TWI04806.1"/>
    </source>
</evidence>
<keyword evidence="2" id="KW-1185">Reference proteome</keyword>
<comment type="caution">
    <text evidence="1">The sequence shown here is derived from an EMBL/GenBank/DDBJ whole genome shotgun (WGS) entry which is preliminary data.</text>
</comment>
<protein>
    <submittedName>
        <fullName evidence="1">N4-gp56 family major capsid protein</fullName>
    </submittedName>
</protein>
<dbReference type="InterPro" id="IPR025267">
    <property type="entry name" value="ORF017-like"/>
</dbReference>
<gene>
    <name evidence="1" type="ORF">IP90_00944</name>
</gene>
<dbReference type="OrthoDB" id="9149389at2"/>
<name>A0A562LB66_9GAMM</name>
<dbReference type="RefSeq" id="WP_144898466.1">
    <property type="nucleotide sequence ID" value="NZ_VLKN01000002.1"/>
</dbReference>